<comment type="caution">
    <text evidence="1">The sequence shown here is derived from an EMBL/GenBank/DDBJ whole genome shotgun (WGS) entry which is preliminary data.</text>
</comment>
<accession>A0A927MNM4</accession>
<gene>
    <name evidence="1" type="ORF">H4683_001832</name>
</gene>
<organism evidence="1 2">
    <name type="scientific">Sporosarcina limicola</name>
    <dbReference type="NCBI Taxonomy" id="34101"/>
    <lineage>
        <taxon>Bacteria</taxon>
        <taxon>Bacillati</taxon>
        <taxon>Bacillota</taxon>
        <taxon>Bacilli</taxon>
        <taxon>Bacillales</taxon>
        <taxon>Caryophanaceae</taxon>
        <taxon>Sporosarcina</taxon>
    </lineage>
</organism>
<name>A0A927MNM4_9BACL</name>
<dbReference type="AlphaFoldDB" id="A0A927MNM4"/>
<evidence type="ECO:0000313" key="1">
    <source>
        <dbReference type="EMBL" id="MBE1554754.1"/>
    </source>
</evidence>
<evidence type="ECO:0000313" key="2">
    <source>
        <dbReference type="Proteomes" id="UP000658225"/>
    </source>
</evidence>
<dbReference type="RefSeq" id="WP_192598512.1">
    <property type="nucleotide sequence ID" value="NZ_JADBEL010000008.1"/>
</dbReference>
<dbReference type="Pfam" id="PF10112">
    <property type="entry name" value="Halogen_Hydrol"/>
    <property type="match status" value="1"/>
</dbReference>
<keyword evidence="2" id="KW-1185">Reference proteome</keyword>
<dbReference type="EMBL" id="JADBEL010000008">
    <property type="protein sequence ID" value="MBE1554754.1"/>
    <property type="molecule type" value="Genomic_DNA"/>
</dbReference>
<proteinExistence type="predicted"/>
<dbReference type="Proteomes" id="UP000658225">
    <property type="component" value="Unassembled WGS sequence"/>
</dbReference>
<protein>
    <submittedName>
        <fullName evidence="1">5-bromo-4-chloroindolyl phosphate hydrolysis protein</fullName>
    </submittedName>
</protein>
<dbReference type="InterPro" id="IPR018770">
    <property type="entry name" value="ChloroindolylP_hydrolase"/>
</dbReference>
<reference evidence="1" key="1">
    <citation type="submission" date="2020-10" db="EMBL/GenBank/DDBJ databases">
        <title>Genomic Encyclopedia of Type Strains, Phase IV (KMG-IV): sequencing the most valuable type-strain genomes for metagenomic binning, comparative biology and taxonomic classification.</title>
        <authorList>
            <person name="Goeker M."/>
        </authorList>
    </citation>
    <scope>NUCLEOTIDE SEQUENCE</scope>
    <source>
        <strain evidence="1">DSM 13886</strain>
    </source>
</reference>
<sequence>MKEIQQFFTRHLIAAPISFGSWLYFVLGAGMNIVAASGLLIAIYLGGTFTFKQIQLSSNLKKIGMSRSEYKHIRGQISEAKAKIRQLNGLYGQVRSVQAFRQLHEMNSLSKRILGIVRSNPKKFYHVEKFFYAHLDSAVELTSKYALLVNQPLKDKDLRIALQNTRETLGDVNEQLEQDLRSVLASDIEKLQMEIDFVDVTMNKNKPLLEMKGDIHNDPK</sequence>